<feature type="transmembrane region" description="Helical" evidence="2">
    <location>
        <begin position="368"/>
        <end position="386"/>
    </location>
</feature>
<dbReference type="PANTHER" id="PTHR31605:SF0">
    <property type="entry name" value="GLYCEROL-3-PHOSPHATE O-ACYLTRANSFERASE 1"/>
    <property type="match status" value="1"/>
</dbReference>
<protein>
    <recommendedName>
        <fullName evidence="3">Phospholipid/glycerol acyltransferase domain-containing protein</fullName>
    </recommendedName>
</protein>
<sequence length="391" mass="40853">MAFSTPKPGSASSAWHRGLVTTLGTVAFGRPRILGEVRPARALRRSPRGPRRSRSTRPTDDGHRPRLYLASHRNGAIDGCALASAAPGAQFLVSAQLLRHPLLRLLFTGIPVVRPKDVERYGMDPAEVADPVTAGVRHLAAGGDLVVLPEGTSEWSHAPQPYRKGAARILAACRAQGVDVEVVPVGLFYSAPDRYRSRVEVLLGGPVPLPDDGTSASDAASPEPSRAPVPGAGGAPDPAEVDRIHQVLSTALDEVSVDCPDDQSFHAVLTAAGADARAAEGFTESFLHHQRQARAGRPPLPGAQAPRWPRVLGLTLQAPIAPVLLTAWAVGKKADAVNTVSFFRVLGGTAAALLWAPVLAGLTVAKPAAGAAALASSAAGWALLGVNRWRL</sequence>
<evidence type="ECO:0000256" key="2">
    <source>
        <dbReference type="SAM" id="Phobius"/>
    </source>
</evidence>
<organism evidence="4 5">
    <name type="scientific">Micrococcus lylae</name>
    <dbReference type="NCBI Taxonomy" id="1273"/>
    <lineage>
        <taxon>Bacteria</taxon>
        <taxon>Bacillati</taxon>
        <taxon>Actinomycetota</taxon>
        <taxon>Actinomycetes</taxon>
        <taxon>Micrococcales</taxon>
        <taxon>Micrococcaceae</taxon>
        <taxon>Micrococcus</taxon>
    </lineage>
</organism>
<dbReference type="Proteomes" id="UP000196230">
    <property type="component" value="Unassembled WGS sequence"/>
</dbReference>
<dbReference type="GO" id="GO:0016287">
    <property type="term" value="F:glycerone-phosphate O-acyltransferase activity"/>
    <property type="evidence" value="ECO:0007669"/>
    <property type="project" value="TreeGrafter"/>
</dbReference>
<proteinExistence type="predicted"/>
<dbReference type="PANTHER" id="PTHR31605">
    <property type="entry name" value="GLYCEROL-3-PHOSPHATE O-ACYLTRANSFERASE 1"/>
    <property type="match status" value="1"/>
</dbReference>
<keyword evidence="2" id="KW-0472">Membrane</keyword>
<feature type="compositionally biased region" description="Basic residues" evidence="1">
    <location>
        <begin position="41"/>
        <end position="55"/>
    </location>
</feature>
<feature type="region of interest" description="Disordered" evidence="1">
    <location>
        <begin position="206"/>
        <end position="239"/>
    </location>
</feature>
<dbReference type="EMBL" id="FUKP01000035">
    <property type="protein sequence ID" value="SJN24630.1"/>
    <property type="molecule type" value="Genomic_DNA"/>
</dbReference>
<keyword evidence="2" id="KW-1133">Transmembrane helix</keyword>
<name>A0A1R4IXR9_9MICC</name>
<evidence type="ECO:0000313" key="4">
    <source>
        <dbReference type="EMBL" id="SJN24630.1"/>
    </source>
</evidence>
<feature type="transmembrane region" description="Helical" evidence="2">
    <location>
        <begin position="342"/>
        <end position="362"/>
    </location>
</feature>
<dbReference type="GO" id="GO:0004366">
    <property type="term" value="F:glycerol-3-phosphate O-acyltransferase activity"/>
    <property type="evidence" value="ECO:0007669"/>
    <property type="project" value="TreeGrafter"/>
</dbReference>
<dbReference type="GO" id="GO:0008654">
    <property type="term" value="P:phospholipid biosynthetic process"/>
    <property type="evidence" value="ECO:0007669"/>
    <property type="project" value="TreeGrafter"/>
</dbReference>
<feature type="region of interest" description="Disordered" evidence="1">
    <location>
        <begin position="38"/>
        <end position="66"/>
    </location>
</feature>
<dbReference type="AlphaFoldDB" id="A0A1R4IXR9"/>
<dbReference type="InterPro" id="IPR002123">
    <property type="entry name" value="Plipid/glycerol_acylTrfase"/>
</dbReference>
<evidence type="ECO:0000259" key="3">
    <source>
        <dbReference type="SMART" id="SM00563"/>
    </source>
</evidence>
<feature type="domain" description="Phospholipid/glycerol acyltransferase" evidence="3">
    <location>
        <begin position="66"/>
        <end position="190"/>
    </location>
</feature>
<evidence type="ECO:0000256" key="1">
    <source>
        <dbReference type="SAM" id="MobiDB-lite"/>
    </source>
</evidence>
<keyword evidence="2" id="KW-0812">Transmembrane</keyword>
<evidence type="ECO:0000313" key="5">
    <source>
        <dbReference type="Proteomes" id="UP000196230"/>
    </source>
</evidence>
<gene>
    <name evidence="4" type="ORF">FM125_05215</name>
</gene>
<dbReference type="InterPro" id="IPR052744">
    <property type="entry name" value="GPAT/DAPAT"/>
</dbReference>
<dbReference type="SMART" id="SM00563">
    <property type="entry name" value="PlsC"/>
    <property type="match status" value="1"/>
</dbReference>
<feature type="transmembrane region" description="Helical" evidence="2">
    <location>
        <begin position="311"/>
        <end position="330"/>
    </location>
</feature>
<reference evidence="4 5" key="1">
    <citation type="submission" date="2017-02" db="EMBL/GenBank/DDBJ databases">
        <authorList>
            <person name="Peterson S.W."/>
        </authorList>
    </citation>
    <scope>NUCLEOTIDE SEQUENCE [LARGE SCALE GENOMIC DNA]</scope>
    <source>
        <strain evidence="4 5">2B3F</strain>
    </source>
</reference>
<dbReference type="RefSeq" id="WP_087133852.1">
    <property type="nucleotide sequence ID" value="NZ_FUKP01000035.1"/>
</dbReference>
<accession>A0A1R4IXR9</accession>